<dbReference type="InterPro" id="IPR013538">
    <property type="entry name" value="ASHA1/2-like_C"/>
</dbReference>
<comment type="similarity">
    <text evidence="1">Belongs to the AHA1 family.</text>
</comment>
<sequence length="189" mass="21263">MNANTHNTTSHPANGYATREAADTLRFERLLPGPVERVWAYLTEPEKRRLWLADGPMELRTGGAVDLVFRNAELGGNVPPPERFACHAGEIRNPGVVLACEPNRLLRFTWEAGSPSESEVTFELSPRGERVLLTVTHTRLARRSTLLGVAGGWHSHLALLESELGEGERPSFWPLVVRYREEYEQRLPE</sequence>
<keyword evidence="4" id="KW-1185">Reference proteome</keyword>
<protein>
    <submittedName>
        <fullName evidence="3">SRPBCC family protein</fullName>
    </submittedName>
</protein>
<feature type="domain" description="Activator of Hsp90 ATPase homologue 1/2-like C-terminal" evidence="2">
    <location>
        <begin position="34"/>
        <end position="164"/>
    </location>
</feature>
<gene>
    <name evidence="3" type="ORF">MWN33_14515</name>
</gene>
<comment type="caution">
    <text evidence="3">The sequence shown here is derived from an EMBL/GenBank/DDBJ whole genome shotgun (WGS) entry which is preliminary data.</text>
</comment>
<evidence type="ECO:0000256" key="1">
    <source>
        <dbReference type="ARBA" id="ARBA00006817"/>
    </source>
</evidence>
<organism evidence="3 4">
    <name type="scientific">Ancylobacter koreensis</name>
    <dbReference type="NCBI Taxonomy" id="266121"/>
    <lineage>
        <taxon>Bacteria</taxon>
        <taxon>Pseudomonadati</taxon>
        <taxon>Pseudomonadota</taxon>
        <taxon>Alphaproteobacteria</taxon>
        <taxon>Hyphomicrobiales</taxon>
        <taxon>Xanthobacteraceae</taxon>
        <taxon>Ancylobacter</taxon>
    </lineage>
</organism>
<dbReference type="Pfam" id="PF08327">
    <property type="entry name" value="AHSA1"/>
    <property type="match status" value="1"/>
</dbReference>
<dbReference type="Proteomes" id="UP001202867">
    <property type="component" value="Unassembled WGS sequence"/>
</dbReference>
<dbReference type="RefSeq" id="WP_247201755.1">
    <property type="nucleotide sequence ID" value="NZ_JALKCG010000006.1"/>
</dbReference>
<evidence type="ECO:0000313" key="3">
    <source>
        <dbReference type="EMBL" id="MCK0209246.1"/>
    </source>
</evidence>
<dbReference type="InterPro" id="IPR023393">
    <property type="entry name" value="START-like_dom_sf"/>
</dbReference>
<name>A0ABT0DPN9_9HYPH</name>
<accession>A0ABT0DPN9</accession>
<proteinExistence type="inferred from homology"/>
<dbReference type="EMBL" id="JALKCG010000006">
    <property type="protein sequence ID" value="MCK0209246.1"/>
    <property type="molecule type" value="Genomic_DNA"/>
</dbReference>
<reference evidence="4" key="1">
    <citation type="submission" date="2023-07" db="EMBL/GenBank/DDBJ databases">
        <title>Ancylobacter moscoviensis sp. nov., facultatively methylotrophic bacteria from activated sludge and the reclassification of Starkeya novella (Starkey 1934) Kelly et al. 2000 as Ancylobacter novellus comb. nov., Starkeya koreensis Im et al. 2006 as Ancylobacter koreensis comb.nov., Angulomicrobium tetraedrale Vasil'eva et al. 1986 as Ancylobacter tetraedralis comb. nov., Angulomicrobium amanitiforme Fritz et al. 2004 as Ancylobacter amanitiformis comb. nov. and Methylorhabdus multivorans Doronina et al. 1996 as Ancylobacter multivorans comb. nov. and emended description of the genus Ancylobacter.</title>
        <authorList>
            <person name="Doronina N."/>
            <person name="Chemodurova A."/>
            <person name="Grouzdev D."/>
            <person name="Koziaeva V."/>
            <person name="Shi W."/>
            <person name="Wu L."/>
            <person name="Kaparullina E."/>
        </authorList>
    </citation>
    <scope>NUCLEOTIDE SEQUENCE [LARGE SCALE GENOMIC DNA]</scope>
    <source>
        <strain evidence="4">Jip08</strain>
    </source>
</reference>
<dbReference type="SUPFAM" id="SSF55961">
    <property type="entry name" value="Bet v1-like"/>
    <property type="match status" value="1"/>
</dbReference>
<dbReference type="CDD" id="cd08899">
    <property type="entry name" value="SRPBCC_CalC_Aha1-like_6"/>
    <property type="match status" value="1"/>
</dbReference>
<dbReference type="Gene3D" id="3.30.530.20">
    <property type="match status" value="1"/>
</dbReference>
<evidence type="ECO:0000313" key="4">
    <source>
        <dbReference type="Proteomes" id="UP001202867"/>
    </source>
</evidence>
<evidence type="ECO:0000259" key="2">
    <source>
        <dbReference type="Pfam" id="PF08327"/>
    </source>
</evidence>